<feature type="transmembrane region" description="Helical" evidence="8">
    <location>
        <begin position="645"/>
        <end position="664"/>
    </location>
</feature>
<feature type="transmembrane region" description="Helical" evidence="8">
    <location>
        <begin position="570"/>
        <end position="590"/>
    </location>
</feature>
<dbReference type="GO" id="GO:0016887">
    <property type="term" value="F:ATP hydrolysis activity"/>
    <property type="evidence" value="ECO:0007669"/>
    <property type="project" value="InterPro"/>
</dbReference>
<dbReference type="GO" id="GO:0016020">
    <property type="term" value="C:membrane"/>
    <property type="evidence" value="ECO:0007669"/>
    <property type="project" value="UniProtKB-SubCell"/>
</dbReference>
<evidence type="ECO:0000313" key="11">
    <source>
        <dbReference type="Proteomes" id="UP000285883"/>
    </source>
</evidence>
<gene>
    <name evidence="10" type="ORF">BBI17_005983</name>
</gene>
<dbReference type="PROSITE" id="PS50893">
    <property type="entry name" value="ABC_TRANSPORTER_2"/>
    <property type="match status" value="1"/>
</dbReference>
<protein>
    <recommendedName>
        <fullName evidence="9">ABC transporter domain-containing protein</fullName>
    </recommendedName>
</protein>
<evidence type="ECO:0000259" key="9">
    <source>
        <dbReference type="PROSITE" id="PS50893"/>
    </source>
</evidence>
<dbReference type="SMART" id="SM00382">
    <property type="entry name" value="AAA"/>
    <property type="match status" value="1"/>
</dbReference>
<dbReference type="GO" id="GO:0140359">
    <property type="term" value="F:ABC-type transporter activity"/>
    <property type="evidence" value="ECO:0007669"/>
    <property type="project" value="InterPro"/>
</dbReference>
<dbReference type="GO" id="GO:0005524">
    <property type="term" value="F:ATP binding"/>
    <property type="evidence" value="ECO:0007669"/>
    <property type="project" value="UniProtKB-KW"/>
</dbReference>
<feature type="transmembrane region" description="Helical" evidence="8">
    <location>
        <begin position="676"/>
        <end position="700"/>
    </location>
</feature>
<dbReference type="SUPFAM" id="SSF52540">
    <property type="entry name" value="P-loop containing nucleoside triphosphate hydrolases"/>
    <property type="match status" value="2"/>
</dbReference>
<dbReference type="InterPro" id="IPR043926">
    <property type="entry name" value="ABCG_dom"/>
</dbReference>
<dbReference type="FunFam" id="3.40.50.300:FF:000289">
    <property type="entry name" value="ABC transporter G family member 31"/>
    <property type="match status" value="1"/>
</dbReference>
<sequence length="803" mass="87802">MPASVPLFVSYVGQNDEHFATLTVKETLQFAYEFAGGSSNGAAELTPHLTPGHVIEVLGLNHCQDTILGDATILRGVSGGERKRVTLGEGLLGRQSVFLLDEISTGLDAAATLDIISLLKHKFVLEQGRAVVVSLLQPAPEVFELFDNVLVLNDGELLYYGPPGAVREYFSALGLCCPQDRPLADFLLDIGTSFVVPKDQFPVWLIWGYWIDPLAWSLRALAINSGYALPGTMTALMGSSGAGKTTLLDVLAGRKSSGSVRGRVLLNGKVASKLAVRRCTGYCEQLDLHSDASTIREALLFSAFLRQESTVPHQAKRTAVEECLDLLELREIADQLIRGRSHEQLKRVSIGVELAARNSLLFLDEPTSGLDAQAAAIVMRTVRRAADQSRCTIVCTIHQPSASVFNLFDKLLLLQLGGEVVYFGDSEVSSLKTYFERLPGATPLPSSYNPATWILECVGAGVTKLSNHEEEFAQHFQASNHYAMLTKALEGQQTQQDEMVELNFSAKRAASSWTQMRMLTSRFWALYWRTPSYSLSRLILALGLGVIIGALFSGSDFATYQGVNAGVGGIYLSLSFSGIVAINSVLPLAIQDRAVFYRERSTQSYNALWYFLGATLAEIPYVIVSSLFFTVLSFTIMGFTDGGDSSWSVVTIALYWLMIALFMLQQVYLGQFLAYALPGVELASLAGTLLSNLLVLFSGFNPPSSSIPSGYRWLHAIAPQRYTLAALTALVFADCGDDDRFGCQSLQNAPLELEGLTVKQYIESVFEMKREDIARNTAVSLAYAVGFQLLGLLALRFISYQRK</sequence>
<keyword evidence="2" id="KW-0813">Transport</keyword>
<dbReference type="PANTHER" id="PTHR19241">
    <property type="entry name" value="ATP-BINDING CASSETTE TRANSPORTER"/>
    <property type="match status" value="1"/>
</dbReference>
<dbReference type="InterPro" id="IPR003439">
    <property type="entry name" value="ABC_transporter-like_ATP-bd"/>
</dbReference>
<evidence type="ECO:0000256" key="8">
    <source>
        <dbReference type="SAM" id="Phobius"/>
    </source>
</evidence>
<comment type="subcellular location">
    <subcellularLocation>
        <location evidence="1">Membrane</location>
        <topology evidence="1">Multi-pass membrane protein</topology>
    </subcellularLocation>
</comment>
<keyword evidence="6 8" id="KW-1133">Transmembrane helix</keyword>
<evidence type="ECO:0000256" key="1">
    <source>
        <dbReference type="ARBA" id="ARBA00004141"/>
    </source>
</evidence>
<keyword evidence="3 8" id="KW-0812">Transmembrane</keyword>
<evidence type="ECO:0000256" key="3">
    <source>
        <dbReference type="ARBA" id="ARBA00022692"/>
    </source>
</evidence>
<dbReference type="Pfam" id="PF00005">
    <property type="entry name" value="ABC_tran"/>
    <property type="match status" value="2"/>
</dbReference>
<dbReference type="InterPro" id="IPR027417">
    <property type="entry name" value="P-loop_NTPase"/>
</dbReference>
<keyword evidence="5" id="KW-0067">ATP-binding</keyword>
<dbReference type="Pfam" id="PF19055">
    <property type="entry name" value="ABC2_membrane_7"/>
    <property type="match status" value="1"/>
</dbReference>
<organism evidence="10 11">
    <name type="scientific">Phytophthora kernoviae</name>
    <dbReference type="NCBI Taxonomy" id="325452"/>
    <lineage>
        <taxon>Eukaryota</taxon>
        <taxon>Sar</taxon>
        <taxon>Stramenopiles</taxon>
        <taxon>Oomycota</taxon>
        <taxon>Peronosporomycetes</taxon>
        <taxon>Peronosporales</taxon>
        <taxon>Peronosporaceae</taxon>
        <taxon>Phytophthora</taxon>
    </lineage>
</organism>
<dbReference type="AlphaFoldDB" id="A0A3R7MT42"/>
<dbReference type="Gene3D" id="3.40.50.300">
    <property type="entry name" value="P-loop containing nucleotide triphosphate hydrolases"/>
    <property type="match status" value="2"/>
</dbReference>
<dbReference type="InterPro" id="IPR003593">
    <property type="entry name" value="AAA+_ATPase"/>
</dbReference>
<evidence type="ECO:0000256" key="4">
    <source>
        <dbReference type="ARBA" id="ARBA00022741"/>
    </source>
</evidence>
<proteinExistence type="predicted"/>
<feature type="transmembrane region" description="Helical" evidence="8">
    <location>
        <begin position="610"/>
        <end position="639"/>
    </location>
</feature>
<keyword evidence="7 8" id="KW-0472">Membrane</keyword>
<evidence type="ECO:0000256" key="2">
    <source>
        <dbReference type="ARBA" id="ARBA00022448"/>
    </source>
</evidence>
<keyword evidence="4" id="KW-0547">Nucleotide-binding</keyword>
<dbReference type="InterPro" id="IPR013525">
    <property type="entry name" value="ABC2_TM"/>
</dbReference>
<comment type="caution">
    <text evidence="10">The sequence shown here is derived from an EMBL/GenBank/DDBJ whole genome shotgun (WGS) entry which is preliminary data.</text>
</comment>
<feature type="domain" description="ABC transporter" evidence="9">
    <location>
        <begin position="195"/>
        <end position="441"/>
    </location>
</feature>
<accession>A0A3R7MT42</accession>
<reference evidence="10 11" key="1">
    <citation type="submission" date="2018-07" db="EMBL/GenBank/DDBJ databases">
        <title>Genome sequencing of oomycete isolates from Chile give support for New Zealand origin for Phytophthora kernoviae and make available the first Nothophytophthora sp. genome.</title>
        <authorList>
            <person name="Studholme D.J."/>
            <person name="Sanfuentes E."/>
            <person name="Panda P."/>
            <person name="Hill R."/>
            <person name="Sambles C."/>
            <person name="Grant M."/>
            <person name="Williams N.M."/>
            <person name="Mcdougal R.L."/>
        </authorList>
    </citation>
    <scope>NUCLEOTIDE SEQUENCE [LARGE SCALE GENOMIC DNA]</scope>
    <source>
        <strain evidence="10">Chile2</strain>
    </source>
</reference>
<dbReference type="Pfam" id="PF01061">
    <property type="entry name" value="ABC2_membrane"/>
    <property type="match status" value="1"/>
</dbReference>
<feature type="transmembrane region" description="Helical" evidence="8">
    <location>
        <begin position="778"/>
        <end position="798"/>
    </location>
</feature>
<name>A0A3R7MT42_9STRA</name>
<dbReference type="Proteomes" id="UP000285883">
    <property type="component" value="Unassembled WGS sequence"/>
</dbReference>
<dbReference type="EMBL" id="MAYM02000779">
    <property type="protein sequence ID" value="RLN32605.1"/>
    <property type="molecule type" value="Genomic_DNA"/>
</dbReference>
<feature type="transmembrane region" description="Helical" evidence="8">
    <location>
        <begin position="538"/>
        <end position="558"/>
    </location>
</feature>
<evidence type="ECO:0000256" key="6">
    <source>
        <dbReference type="ARBA" id="ARBA00022989"/>
    </source>
</evidence>
<evidence type="ECO:0000256" key="5">
    <source>
        <dbReference type="ARBA" id="ARBA00022840"/>
    </source>
</evidence>
<evidence type="ECO:0000313" key="10">
    <source>
        <dbReference type="EMBL" id="RLN32605.1"/>
    </source>
</evidence>
<evidence type="ECO:0000256" key="7">
    <source>
        <dbReference type="ARBA" id="ARBA00023136"/>
    </source>
</evidence>